<dbReference type="Gene3D" id="3.30.160.60">
    <property type="entry name" value="Classic Zinc Finger"/>
    <property type="match status" value="1"/>
</dbReference>
<dbReference type="PROSITE" id="PS50157">
    <property type="entry name" value="ZINC_FINGER_C2H2_2"/>
    <property type="match status" value="2"/>
</dbReference>
<dbReference type="Pfam" id="PF04082">
    <property type="entry name" value="Fungal_trans"/>
    <property type="match status" value="1"/>
</dbReference>
<evidence type="ECO:0000313" key="11">
    <source>
        <dbReference type="Proteomes" id="UP001610563"/>
    </source>
</evidence>
<dbReference type="SUPFAM" id="SSF57667">
    <property type="entry name" value="beta-beta-alpha zinc fingers"/>
    <property type="match status" value="1"/>
</dbReference>
<feature type="domain" description="C2H2-type" evidence="9">
    <location>
        <begin position="42"/>
        <end position="64"/>
    </location>
</feature>
<evidence type="ECO:0000313" key="10">
    <source>
        <dbReference type="EMBL" id="KAL2786254.1"/>
    </source>
</evidence>
<evidence type="ECO:0000256" key="4">
    <source>
        <dbReference type="ARBA" id="ARBA00022771"/>
    </source>
</evidence>
<evidence type="ECO:0000256" key="1">
    <source>
        <dbReference type="ARBA" id="ARBA00004123"/>
    </source>
</evidence>
<keyword evidence="6" id="KW-0539">Nucleus</keyword>
<dbReference type="SMART" id="SM00355">
    <property type="entry name" value="ZnF_C2H2"/>
    <property type="match status" value="2"/>
</dbReference>
<reference evidence="10 11" key="1">
    <citation type="submission" date="2024-07" db="EMBL/GenBank/DDBJ databases">
        <title>Section-level genome sequencing and comparative genomics of Aspergillus sections Usti and Cavernicolus.</title>
        <authorList>
            <consortium name="Lawrence Berkeley National Laboratory"/>
            <person name="Nybo J.L."/>
            <person name="Vesth T.C."/>
            <person name="Theobald S."/>
            <person name="Frisvad J.C."/>
            <person name="Larsen T.O."/>
            <person name="Kjaerboelling I."/>
            <person name="Rothschild-Mancinelli K."/>
            <person name="Lyhne E.K."/>
            <person name="Kogle M.E."/>
            <person name="Barry K."/>
            <person name="Clum A."/>
            <person name="Na H."/>
            <person name="Ledsgaard L."/>
            <person name="Lin J."/>
            <person name="Lipzen A."/>
            <person name="Kuo A."/>
            <person name="Riley R."/>
            <person name="Mondo S."/>
            <person name="Labutti K."/>
            <person name="Haridas S."/>
            <person name="Pangalinan J."/>
            <person name="Salamov A.A."/>
            <person name="Simmons B.A."/>
            <person name="Magnuson J.K."/>
            <person name="Chen J."/>
            <person name="Drula E."/>
            <person name="Henrissat B."/>
            <person name="Wiebenga A."/>
            <person name="Lubbers R.J."/>
            <person name="Gomes A.C."/>
            <person name="Makela M.R."/>
            <person name="Stajich J."/>
            <person name="Grigoriev I.V."/>
            <person name="Mortensen U.H."/>
            <person name="De Vries R.P."/>
            <person name="Baker S.E."/>
            <person name="Andersen M.R."/>
        </authorList>
    </citation>
    <scope>NUCLEOTIDE SEQUENCE [LARGE SCALE GENOMIC DNA]</scope>
    <source>
        <strain evidence="10 11">CBS 209.92</strain>
    </source>
</reference>
<keyword evidence="2" id="KW-0479">Metal-binding</keyword>
<feature type="domain" description="C2H2-type" evidence="9">
    <location>
        <begin position="12"/>
        <end position="41"/>
    </location>
</feature>
<keyword evidence="4 7" id="KW-0863">Zinc-finger</keyword>
<dbReference type="Proteomes" id="UP001610563">
    <property type="component" value="Unassembled WGS sequence"/>
</dbReference>
<feature type="region of interest" description="Disordered" evidence="8">
    <location>
        <begin position="111"/>
        <end position="131"/>
    </location>
</feature>
<dbReference type="InterPro" id="IPR036236">
    <property type="entry name" value="Znf_C2H2_sf"/>
</dbReference>
<keyword evidence="3" id="KW-0677">Repeat</keyword>
<dbReference type="InterPro" id="IPR007219">
    <property type="entry name" value="XnlR_reg_dom"/>
</dbReference>
<comment type="caution">
    <text evidence="10">The sequence shown here is derived from an EMBL/GenBank/DDBJ whole genome shotgun (WGS) entry which is preliminary data.</text>
</comment>
<proteinExistence type="predicted"/>
<protein>
    <submittedName>
        <fullName evidence="10">Fungal-specific transcription factor domain-containing protein</fullName>
    </submittedName>
</protein>
<organism evidence="10 11">
    <name type="scientific">Aspergillus keveii</name>
    <dbReference type="NCBI Taxonomy" id="714993"/>
    <lineage>
        <taxon>Eukaryota</taxon>
        <taxon>Fungi</taxon>
        <taxon>Dikarya</taxon>
        <taxon>Ascomycota</taxon>
        <taxon>Pezizomycotina</taxon>
        <taxon>Eurotiomycetes</taxon>
        <taxon>Eurotiomycetidae</taxon>
        <taxon>Eurotiales</taxon>
        <taxon>Aspergillaceae</taxon>
        <taxon>Aspergillus</taxon>
        <taxon>Aspergillus subgen. Nidulantes</taxon>
    </lineage>
</organism>
<dbReference type="PANTHER" id="PTHR40626">
    <property type="entry name" value="MIP31509P"/>
    <property type="match status" value="1"/>
</dbReference>
<dbReference type="InterPro" id="IPR013087">
    <property type="entry name" value="Znf_C2H2_type"/>
</dbReference>
<evidence type="ECO:0000256" key="7">
    <source>
        <dbReference type="PROSITE-ProRule" id="PRU00042"/>
    </source>
</evidence>
<name>A0ABR4FSQ3_9EURO</name>
<gene>
    <name evidence="10" type="ORF">BJX66DRAFT_342308</name>
</gene>
<comment type="subcellular location">
    <subcellularLocation>
        <location evidence="1">Nucleus</location>
    </subcellularLocation>
</comment>
<sequence length="779" mass="85834">MDSPRGRTKRSFPCKEPGCGRSFLRQEHLQRHHLNHAPQKIFSCDICPKSFVRQDLYRRHKSRHEKGMFFRNTGGVVRPSGAAGSLGCKSRASQSQACTTSQLNLPQIEAHEHAGSSSSGDIDNPAIGQQPGEFQVTNDTAVDPVWTGWAEPDNGQDDLDWFFEPGQSSQDLVDSAIAHFDIDLLMNVDLASQLRSGNMGGEYMLEEDKLGGFPSNSHQDEWVIARSNIFDALAQLDTGILHSPFFDVVNLKMFYALYLEHYHPHFPIVHQPTLSAISCEPLLLIAILDLGSTIVSDDELFLIGQQVHNSLRQIIINSGMFEPPIPLWCLQALLLVQAYGKMISSRKNYEMAHIFHGAIITMMKRGSAYLAASTPRVAKPTDSIQQTWFRWISEESWRRTAFFAFVMDAQHACVFGHSPVLSVSDMQMALPCPESLWECTSPEGWQELRSHGARGPVNSSSSTEHAAASSVSISYFLPALKSMIRGNIVPPSCSEYARFILLHGLMNLQTHLHAGSRLTLGIEAGKFHAKESVALIDGGGGGEGGATARTATNSETLVKPWAPLLSSAIDSWSTCLFSLQPSVCLEAARPLHRIAYITLQISVIDIHTMALDPDRLDSPIARSNYEKTRARMHRWCFSDSAHEAFRHALLLVQETMFSGHLYRARDDHIAPRPWCLYIAVLTLWVYGVITEGELLPPQTDTAGKASASAEDYVIRMTSALQRGLASAVGANRTGGLIRAARDALSGCRWELLEEASNVLARIAGDGGNGQVVAPNKMLI</sequence>
<evidence type="ECO:0000256" key="6">
    <source>
        <dbReference type="ARBA" id="ARBA00023242"/>
    </source>
</evidence>
<dbReference type="EMBL" id="JBFTWV010000122">
    <property type="protein sequence ID" value="KAL2786254.1"/>
    <property type="molecule type" value="Genomic_DNA"/>
</dbReference>
<dbReference type="PROSITE" id="PS00028">
    <property type="entry name" value="ZINC_FINGER_C2H2_1"/>
    <property type="match status" value="2"/>
</dbReference>
<evidence type="ECO:0000256" key="2">
    <source>
        <dbReference type="ARBA" id="ARBA00022723"/>
    </source>
</evidence>
<dbReference type="PANTHER" id="PTHR40626:SF11">
    <property type="entry name" value="ZINC FINGER PROTEIN YPR022C"/>
    <property type="match status" value="1"/>
</dbReference>
<keyword evidence="5" id="KW-0862">Zinc</keyword>
<evidence type="ECO:0000259" key="9">
    <source>
        <dbReference type="PROSITE" id="PS50157"/>
    </source>
</evidence>
<dbReference type="CDD" id="cd12148">
    <property type="entry name" value="fungal_TF_MHR"/>
    <property type="match status" value="1"/>
</dbReference>
<evidence type="ECO:0000256" key="5">
    <source>
        <dbReference type="ARBA" id="ARBA00022833"/>
    </source>
</evidence>
<keyword evidence="11" id="KW-1185">Reference proteome</keyword>
<dbReference type="InterPro" id="IPR051059">
    <property type="entry name" value="VerF-like"/>
</dbReference>
<evidence type="ECO:0000256" key="3">
    <source>
        <dbReference type="ARBA" id="ARBA00022737"/>
    </source>
</evidence>
<accession>A0ABR4FSQ3</accession>
<dbReference type="Pfam" id="PF00096">
    <property type="entry name" value="zf-C2H2"/>
    <property type="match status" value="1"/>
</dbReference>
<evidence type="ECO:0000256" key="8">
    <source>
        <dbReference type="SAM" id="MobiDB-lite"/>
    </source>
</evidence>